<proteinExistence type="predicted"/>
<evidence type="ECO:0008006" key="4">
    <source>
        <dbReference type="Google" id="ProtNLM"/>
    </source>
</evidence>
<gene>
    <name evidence="2" type="ORF">J2S47_006850</name>
</gene>
<comment type="caution">
    <text evidence="2">The sequence shown here is derived from an EMBL/GenBank/DDBJ whole genome shotgun (WGS) entry which is preliminary data.</text>
</comment>
<dbReference type="EMBL" id="JAURUD010000001">
    <property type="protein sequence ID" value="MDP9686348.1"/>
    <property type="molecule type" value="Genomic_DNA"/>
</dbReference>
<evidence type="ECO:0000313" key="3">
    <source>
        <dbReference type="Proteomes" id="UP001231675"/>
    </source>
</evidence>
<sequence>MTRQRPYPSDLSDARWEPIGPALTARRPALTAWRAGHRSKGPDTGRPPEHDLRRSTDAILHVDRTGIP</sequence>
<feature type="compositionally biased region" description="Basic and acidic residues" evidence="1">
    <location>
        <begin position="40"/>
        <end position="68"/>
    </location>
</feature>
<organism evidence="2 3">
    <name type="scientific">Streptomyces griseoviridis</name>
    <dbReference type="NCBI Taxonomy" id="45398"/>
    <lineage>
        <taxon>Bacteria</taxon>
        <taxon>Bacillati</taxon>
        <taxon>Actinomycetota</taxon>
        <taxon>Actinomycetes</taxon>
        <taxon>Kitasatosporales</taxon>
        <taxon>Streptomycetaceae</taxon>
        <taxon>Streptomyces</taxon>
    </lineage>
</organism>
<feature type="region of interest" description="Disordered" evidence="1">
    <location>
        <begin position="27"/>
        <end position="68"/>
    </location>
</feature>
<reference evidence="2 3" key="1">
    <citation type="submission" date="2023-07" db="EMBL/GenBank/DDBJ databases">
        <title>Sequencing the genomes of 1000 actinobacteria strains.</title>
        <authorList>
            <person name="Klenk H.-P."/>
        </authorList>
    </citation>
    <scope>NUCLEOTIDE SEQUENCE [LARGE SCALE GENOMIC DNA]</scope>
    <source>
        <strain evidence="2 3">DSM 40229</strain>
    </source>
</reference>
<evidence type="ECO:0000313" key="2">
    <source>
        <dbReference type="EMBL" id="MDP9686348.1"/>
    </source>
</evidence>
<dbReference type="Proteomes" id="UP001231675">
    <property type="component" value="Unassembled WGS sequence"/>
</dbReference>
<protein>
    <recommendedName>
        <fullName evidence="4">Transposase</fullName>
    </recommendedName>
</protein>
<name>A0ABT9LS37_STRGD</name>
<keyword evidence="3" id="KW-1185">Reference proteome</keyword>
<accession>A0ABT9LS37</accession>
<evidence type="ECO:0000256" key="1">
    <source>
        <dbReference type="SAM" id="MobiDB-lite"/>
    </source>
</evidence>